<evidence type="ECO:0000256" key="1">
    <source>
        <dbReference type="SAM" id="MobiDB-lite"/>
    </source>
</evidence>
<accession>X6LN21</accession>
<name>X6LN21_RETFI</name>
<proteinExistence type="predicted"/>
<dbReference type="AlphaFoldDB" id="X6LN21"/>
<feature type="region of interest" description="Disordered" evidence="1">
    <location>
        <begin position="1"/>
        <end position="81"/>
    </location>
</feature>
<evidence type="ECO:0000313" key="2">
    <source>
        <dbReference type="EMBL" id="ETO03323.1"/>
    </source>
</evidence>
<feature type="compositionally biased region" description="Low complexity" evidence="1">
    <location>
        <begin position="63"/>
        <end position="81"/>
    </location>
</feature>
<feature type="compositionally biased region" description="Basic residues" evidence="1">
    <location>
        <begin position="30"/>
        <end position="39"/>
    </location>
</feature>
<evidence type="ECO:0000313" key="3">
    <source>
        <dbReference type="Proteomes" id="UP000023152"/>
    </source>
</evidence>
<comment type="caution">
    <text evidence="2">The sequence shown here is derived from an EMBL/GenBank/DDBJ whole genome shotgun (WGS) entry which is preliminary data.</text>
</comment>
<feature type="compositionally biased region" description="Basic residues" evidence="1">
    <location>
        <begin position="49"/>
        <end position="62"/>
    </location>
</feature>
<dbReference type="Proteomes" id="UP000023152">
    <property type="component" value="Unassembled WGS sequence"/>
</dbReference>
<gene>
    <name evidence="2" type="ORF">RFI_34087</name>
</gene>
<sequence length="188" mass="23047">KKKKRTKNKKRTKKLKKNDKIKIKKEKDIKKRKRKKKKGKEFENEKRRKNEKKKKKMRRRTRTTTTTKTTTKTRTMTRTTTAAETEEECMVQIEVFEDLCAYINGEQVDVDDYWRVEYQRYRRRIMKIQLLWELETTYERRTIDYRRLIDPIKVYVRVCVHLVLNNDCADGMALRLEDKALGQFYKII</sequence>
<feature type="compositionally biased region" description="Basic residues" evidence="1">
    <location>
        <begin position="1"/>
        <end position="17"/>
    </location>
</feature>
<protein>
    <submittedName>
        <fullName evidence="2">Uncharacterized protein</fullName>
    </submittedName>
</protein>
<feature type="non-terminal residue" evidence="2">
    <location>
        <position position="1"/>
    </location>
</feature>
<reference evidence="2 3" key="1">
    <citation type="journal article" date="2013" name="Curr. Biol.">
        <title>The Genome of the Foraminiferan Reticulomyxa filosa.</title>
        <authorList>
            <person name="Glockner G."/>
            <person name="Hulsmann N."/>
            <person name="Schleicher M."/>
            <person name="Noegel A.A."/>
            <person name="Eichinger L."/>
            <person name="Gallinger C."/>
            <person name="Pawlowski J."/>
            <person name="Sierra R."/>
            <person name="Euteneuer U."/>
            <person name="Pillet L."/>
            <person name="Moustafa A."/>
            <person name="Platzer M."/>
            <person name="Groth M."/>
            <person name="Szafranski K."/>
            <person name="Schliwa M."/>
        </authorList>
    </citation>
    <scope>NUCLEOTIDE SEQUENCE [LARGE SCALE GENOMIC DNA]</scope>
</reference>
<keyword evidence="3" id="KW-1185">Reference proteome</keyword>
<feature type="compositionally biased region" description="Basic and acidic residues" evidence="1">
    <location>
        <begin position="18"/>
        <end position="29"/>
    </location>
</feature>
<organism evidence="2 3">
    <name type="scientific">Reticulomyxa filosa</name>
    <dbReference type="NCBI Taxonomy" id="46433"/>
    <lineage>
        <taxon>Eukaryota</taxon>
        <taxon>Sar</taxon>
        <taxon>Rhizaria</taxon>
        <taxon>Retaria</taxon>
        <taxon>Foraminifera</taxon>
        <taxon>Monothalamids</taxon>
        <taxon>Reticulomyxidae</taxon>
        <taxon>Reticulomyxa</taxon>
    </lineage>
</organism>
<dbReference type="EMBL" id="ASPP01033637">
    <property type="protein sequence ID" value="ETO03323.1"/>
    <property type="molecule type" value="Genomic_DNA"/>
</dbReference>